<dbReference type="InterPro" id="IPR009061">
    <property type="entry name" value="DNA-bd_dom_put_sf"/>
</dbReference>
<evidence type="ECO:0000313" key="2">
    <source>
        <dbReference type="Proteomes" id="UP000466307"/>
    </source>
</evidence>
<dbReference type="EMBL" id="JAADZU010000054">
    <property type="protein sequence ID" value="NDK91015.1"/>
    <property type="molecule type" value="Genomic_DNA"/>
</dbReference>
<proteinExistence type="predicted"/>
<gene>
    <name evidence="1" type="ORF">GYA93_15695</name>
</gene>
<sequence length="70" mass="7478">MIRALGVSEVAAHAGLTVDTVKSYARDGIMPPADVMIGRTKGWTVETIDAWKVGRPGKVGRPRKSTDPTT</sequence>
<protein>
    <submittedName>
        <fullName evidence="1">Transcriptional regulator</fullName>
    </submittedName>
</protein>
<name>A0A7K3LRW9_9ACTN</name>
<accession>A0A7K3LRW9</accession>
<dbReference type="AlphaFoldDB" id="A0A7K3LRW9"/>
<reference evidence="1 2" key="1">
    <citation type="submission" date="2020-01" db="EMBL/GenBank/DDBJ databases">
        <title>Investigation of new actinobacteria for the biodesulphurisation of diesel fuel.</title>
        <authorList>
            <person name="Athi Narayanan S.M."/>
        </authorList>
    </citation>
    <scope>NUCLEOTIDE SEQUENCE [LARGE SCALE GENOMIC DNA]</scope>
    <source>
        <strain evidence="1 2">213E</strain>
    </source>
</reference>
<keyword evidence="2" id="KW-1185">Reference proteome</keyword>
<evidence type="ECO:0000313" key="1">
    <source>
        <dbReference type="EMBL" id="NDK91015.1"/>
    </source>
</evidence>
<organism evidence="1 2">
    <name type="scientific">Gordonia desulfuricans</name>
    <dbReference type="NCBI Taxonomy" id="89051"/>
    <lineage>
        <taxon>Bacteria</taxon>
        <taxon>Bacillati</taxon>
        <taxon>Actinomycetota</taxon>
        <taxon>Actinomycetes</taxon>
        <taxon>Mycobacteriales</taxon>
        <taxon>Gordoniaceae</taxon>
        <taxon>Gordonia</taxon>
    </lineage>
</organism>
<dbReference type="Proteomes" id="UP000466307">
    <property type="component" value="Unassembled WGS sequence"/>
</dbReference>
<dbReference type="SUPFAM" id="SSF46955">
    <property type="entry name" value="Putative DNA-binding domain"/>
    <property type="match status" value="1"/>
</dbReference>
<dbReference type="RefSeq" id="WP_059036658.1">
    <property type="nucleotide sequence ID" value="NZ_JAADZU010000054.1"/>
</dbReference>
<comment type="caution">
    <text evidence="1">The sequence shown here is derived from an EMBL/GenBank/DDBJ whole genome shotgun (WGS) entry which is preliminary data.</text>
</comment>